<dbReference type="GO" id="GO:0016853">
    <property type="term" value="F:isomerase activity"/>
    <property type="evidence" value="ECO:0007669"/>
    <property type="project" value="UniProtKB-KW"/>
</dbReference>
<evidence type="ECO:0000256" key="2">
    <source>
        <dbReference type="ARBA" id="ARBA00023239"/>
    </source>
</evidence>
<dbReference type="Pfam" id="PF00378">
    <property type="entry name" value="ECH_1"/>
    <property type="match status" value="1"/>
</dbReference>
<dbReference type="InParanoid" id="D1C1P5"/>
<gene>
    <name evidence="3" type="ordered locus">Sthe_0725</name>
</gene>
<dbReference type="InterPro" id="IPR014748">
    <property type="entry name" value="Enoyl-CoA_hydra_C"/>
</dbReference>
<dbReference type="PANTHER" id="PTHR11941:SF54">
    <property type="entry name" value="ENOYL-COA HYDRATASE, MITOCHONDRIAL"/>
    <property type="match status" value="1"/>
</dbReference>
<dbReference type="KEGG" id="sti:Sthe_0725"/>
<dbReference type="Proteomes" id="UP000002027">
    <property type="component" value="Chromosome 1"/>
</dbReference>
<dbReference type="HOGENOM" id="CLU_009834_7_3_0"/>
<dbReference type="PANTHER" id="PTHR11941">
    <property type="entry name" value="ENOYL-COA HYDRATASE-RELATED"/>
    <property type="match status" value="1"/>
</dbReference>
<comment type="similarity">
    <text evidence="1">Belongs to the enoyl-CoA hydratase/isomerase family.</text>
</comment>
<organism evidence="3 4">
    <name type="scientific">Sphaerobacter thermophilus (strain ATCC 49802 / DSM 20745 / KCCM 41009 / NCIMB 13125 / S 6022)</name>
    <dbReference type="NCBI Taxonomy" id="479434"/>
    <lineage>
        <taxon>Bacteria</taxon>
        <taxon>Pseudomonadati</taxon>
        <taxon>Thermomicrobiota</taxon>
        <taxon>Thermomicrobia</taxon>
        <taxon>Sphaerobacterales</taxon>
        <taxon>Sphaerobacterineae</taxon>
        <taxon>Sphaerobacteraceae</taxon>
        <taxon>Sphaerobacter</taxon>
    </lineage>
</organism>
<reference evidence="4" key="1">
    <citation type="submission" date="2009-11" db="EMBL/GenBank/DDBJ databases">
        <title>The complete chromosome 1 of Sphaerobacter thermophilus DSM 20745.</title>
        <authorList>
            <person name="Lucas S."/>
            <person name="Copeland A."/>
            <person name="Lapidus A."/>
            <person name="Glavina del Rio T."/>
            <person name="Dalin E."/>
            <person name="Tice H."/>
            <person name="Bruce D."/>
            <person name="Goodwin L."/>
            <person name="Pitluck S."/>
            <person name="Kyrpides N."/>
            <person name="Mavromatis K."/>
            <person name="Ivanova N."/>
            <person name="Mikhailova N."/>
            <person name="LaButti K.M."/>
            <person name="Clum A."/>
            <person name="Sun H.I."/>
            <person name="Brettin T."/>
            <person name="Detter J.C."/>
            <person name="Han C."/>
            <person name="Larimer F."/>
            <person name="Land M."/>
            <person name="Hauser L."/>
            <person name="Markowitz V."/>
            <person name="Cheng J.F."/>
            <person name="Hugenholtz P."/>
            <person name="Woyke T."/>
            <person name="Wu D."/>
            <person name="Steenblock K."/>
            <person name="Schneider S."/>
            <person name="Pukall R."/>
            <person name="Goeker M."/>
            <person name="Klenk H.P."/>
            <person name="Eisen J.A."/>
        </authorList>
    </citation>
    <scope>NUCLEOTIDE SEQUENCE [LARGE SCALE GENOMIC DNA]</scope>
    <source>
        <strain evidence="4">ATCC 49802 / DSM 20745 / S 6022</strain>
    </source>
</reference>
<keyword evidence="4" id="KW-1185">Reference proteome</keyword>
<accession>D1C1P5</accession>
<dbReference type="InterPro" id="IPR001753">
    <property type="entry name" value="Enoyl-CoA_hydra/iso"/>
</dbReference>
<keyword evidence="2" id="KW-0456">Lyase</keyword>
<sequence>MSLDDAPVLLAFDGDTATLTLNRPRYRNAADLALLEALIEAAERLERERPRVVLLRGAGPAFCAGIDLRAMQAADTPAATRHLIATMHRALSDLRALTVPVVAVIQGACVGLGVELAISADLRIAAPTARFSYREPAVAVPSPAWHLIQVVGLARAQDLLLTARWVDAEEALALGLVSRVAEDAEASAGEVAEQIAALAPLAVVETKRNIALSLNQGTVAAAQHHVDAVVAARQTEDGHEALAAFAEKREPRFVGR</sequence>
<evidence type="ECO:0000313" key="3">
    <source>
        <dbReference type="EMBL" id="ACZ38162.1"/>
    </source>
</evidence>
<dbReference type="RefSeq" id="WP_012871209.1">
    <property type="nucleotide sequence ID" value="NC_013523.1"/>
</dbReference>
<dbReference type="Gene3D" id="3.90.226.10">
    <property type="entry name" value="2-enoyl-CoA Hydratase, Chain A, domain 1"/>
    <property type="match status" value="1"/>
</dbReference>
<name>D1C1P5_SPHTD</name>
<reference evidence="3 4" key="2">
    <citation type="journal article" date="2010" name="Stand. Genomic Sci.">
        <title>Complete genome sequence of Desulfohalobium retbaense type strain (HR(100)).</title>
        <authorList>
            <person name="Spring S."/>
            <person name="Nolan M."/>
            <person name="Lapidus A."/>
            <person name="Glavina Del Rio T."/>
            <person name="Copeland A."/>
            <person name="Tice H."/>
            <person name="Cheng J.F."/>
            <person name="Lucas S."/>
            <person name="Land M."/>
            <person name="Chen F."/>
            <person name="Bruce D."/>
            <person name="Goodwin L."/>
            <person name="Pitluck S."/>
            <person name="Ivanova N."/>
            <person name="Mavromatis K."/>
            <person name="Mikhailova N."/>
            <person name="Pati A."/>
            <person name="Chen A."/>
            <person name="Palaniappan K."/>
            <person name="Hauser L."/>
            <person name="Chang Y.J."/>
            <person name="Jeffries C.D."/>
            <person name="Munk C."/>
            <person name="Kiss H."/>
            <person name="Chain P."/>
            <person name="Han C."/>
            <person name="Brettin T."/>
            <person name="Detter J.C."/>
            <person name="Schuler E."/>
            <person name="Goker M."/>
            <person name="Rohde M."/>
            <person name="Bristow J."/>
            <person name="Eisen J.A."/>
            <person name="Markowitz V."/>
            <person name="Hugenholtz P."/>
            <person name="Kyrpides N.C."/>
            <person name="Klenk H.P."/>
        </authorList>
    </citation>
    <scope>NUCLEOTIDE SEQUENCE [LARGE SCALE GENOMIC DNA]</scope>
    <source>
        <strain evidence="4">ATCC 49802 / DSM 20745 / S 6022</strain>
    </source>
</reference>
<dbReference type="STRING" id="479434.Sthe_0725"/>
<dbReference type="SUPFAM" id="SSF52096">
    <property type="entry name" value="ClpP/crotonase"/>
    <property type="match status" value="1"/>
</dbReference>
<dbReference type="CDD" id="cd06558">
    <property type="entry name" value="crotonase-like"/>
    <property type="match status" value="1"/>
</dbReference>
<dbReference type="InterPro" id="IPR029045">
    <property type="entry name" value="ClpP/crotonase-like_dom_sf"/>
</dbReference>
<dbReference type="GO" id="GO:0006635">
    <property type="term" value="P:fatty acid beta-oxidation"/>
    <property type="evidence" value="ECO:0007669"/>
    <property type="project" value="TreeGrafter"/>
</dbReference>
<keyword evidence="3" id="KW-0413">Isomerase</keyword>
<dbReference type="eggNOG" id="COG1024">
    <property type="taxonomic scope" value="Bacteria"/>
</dbReference>
<dbReference type="Gene3D" id="1.10.12.10">
    <property type="entry name" value="Lyase 2-enoyl-coa Hydratase, Chain A, domain 2"/>
    <property type="match status" value="1"/>
</dbReference>
<evidence type="ECO:0000313" key="4">
    <source>
        <dbReference type="Proteomes" id="UP000002027"/>
    </source>
</evidence>
<dbReference type="GO" id="GO:0016829">
    <property type="term" value="F:lyase activity"/>
    <property type="evidence" value="ECO:0007669"/>
    <property type="project" value="UniProtKB-KW"/>
</dbReference>
<dbReference type="EMBL" id="CP001823">
    <property type="protein sequence ID" value="ACZ38162.1"/>
    <property type="molecule type" value="Genomic_DNA"/>
</dbReference>
<evidence type="ECO:0000256" key="1">
    <source>
        <dbReference type="ARBA" id="ARBA00005254"/>
    </source>
</evidence>
<protein>
    <submittedName>
        <fullName evidence="3">Enoyl-CoA hydratase/isomerase</fullName>
    </submittedName>
</protein>
<proteinExistence type="inferred from homology"/>
<dbReference type="AlphaFoldDB" id="D1C1P5"/>